<dbReference type="PANTHER" id="PTHR47069:SF11">
    <property type="entry name" value="OS04G0275550 PROTEIN"/>
    <property type="match status" value="1"/>
</dbReference>
<dbReference type="SUPFAM" id="SSF57959">
    <property type="entry name" value="Leucine zipper domain"/>
    <property type="match status" value="1"/>
</dbReference>
<sequence length="252" mass="28579">MVSCAPIDLANRLSAARSKERKIKNTSKLERKVHTLHMEATTLSFPLHTILSDIFCSRVNVSITETAGTIFTAKQMSNKLQTLKKRYNAWKELQNSSGLGRNKTKGAVEADAEWWETHNGSQDGSEPEDITEAAEPRGAPPPYHGQLDILFGFRQDRGSFMWAGGIRCWTTRGGQQHPWPNPCRVKTQVKCPVIQALLSGIWSRVLLLTEQMWPQFQVQRPSKVQSHRAIRCARGKWPIMGRSLFARRIEML</sequence>
<organism evidence="5 6">
    <name type="scientific">Panicum miliaceum</name>
    <name type="common">Proso millet</name>
    <name type="synonym">Broomcorn millet</name>
    <dbReference type="NCBI Taxonomy" id="4540"/>
    <lineage>
        <taxon>Eukaryota</taxon>
        <taxon>Viridiplantae</taxon>
        <taxon>Streptophyta</taxon>
        <taxon>Embryophyta</taxon>
        <taxon>Tracheophyta</taxon>
        <taxon>Spermatophyta</taxon>
        <taxon>Magnoliopsida</taxon>
        <taxon>Liliopsida</taxon>
        <taxon>Poales</taxon>
        <taxon>Poaceae</taxon>
        <taxon>PACMAD clade</taxon>
        <taxon>Panicoideae</taxon>
        <taxon>Panicodae</taxon>
        <taxon>Paniceae</taxon>
        <taxon>Panicinae</taxon>
        <taxon>Panicum</taxon>
        <taxon>Panicum sect. Panicum</taxon>
    </lineage>
</organism>
<dbReference type="InterPro" id="IPR044759">
    <property type="entry name" value="bZIP_RF2"/>
</dbReference>
<evidence type="ECO:0000256" key="2">
    <source>
        <dbReference type="ARBA" id="ARBA00023163"/>
    </source>
</evidence>
<dbReference type="PANTHER" id="PTHR47069">
    <property type="match status" value="1"/>
</dbReference>
<keyword evidence="1" id="KW-0805">Transcription regulation</keyword>
<gene>
    <name evidence="5" type="ORF">C2845_PM04G17180</name>
</gene>
<dbReference type="STRING" id="4540.A0A3L6QPW6"/>
<dbReference type="EMBL" id="PQIB02000011">
    <property type="protein sequence ID" value="RLM85294.1"/>
    <property type="molecule type" value="Genomic_DNA"/>
</dbReference>
<evidence type="ECO:0000313" key="5">
    <source>
        <dbReference type="EMBL" id="RLM85294.1"/>
    </source>
</evidence>
<dbReference type="InterPro" id="IPR046347">
    <property type="entry name" value="bZIP_sf"/>
</dbReference>
<evidence type="ECO:0000259" key="4">
    <source>
        <dbReference type="Pfam" id="PF12776"/>
    </source>
</evidence>
<protein>
    <recommendedName>
        <fullName evidence="4">Myb/SANT-like domain-containing protein</fullName>
    </recommendedName>
</protein>
<dbReference type="Pfam" id="PF12776">
    <property type="entry name" value="Myb_DNA-bind_3"/>
    <property type="match status" value="1"/>
</dbReference>
<dbReference type="GO" id="GO:0005634">
    <property type="term" value="C:nucleus"/>
    <property type="evidence" value="ECO:0007669"/>
    <property type="project" value="UniProtKB-ARBA"/>
</dbReference>
<dbReference type="OrthoDB" id="696230at2759"/>
<dbReference type="AlphaFoldDB" id="A0A3L6QPW6"/>
<dbReference type="Proteomes" id="UP000275267">
    <property type="component" value="Unassembled WGS sequence"/>
</dbReference>
<dbReference type="GO" id="GO:0003700">
    <property type="term" value="F:DNA-binding transcription factor activity"/>
    <property type="evidence" value="ECO:0007669"/>
    <property type="project" value="InterPro"/>
</dbReference>
<reference evidence="6" key="1">
    <citation type="journal article" date="2019" name="Nat. Commun.">
        <title>The genome of broomcorn millet.</title>
        <authorList>
            <person name="Zou C."/>
            <person name="Miki D."/>
            <person name="Li D."/>
            <person name="Tang Q."/>
            <person name="Xiao L."/>
            <person name="Rajput S."/>
            <person name="Deng P."/>
            <person name="Jia W."/>
            <person name="Huang R."/>
            <person name="Zhang M."/>
            <person name="Sun Y."/>
            <person name="Hu J."/>
            <person name="Fu X."/>
            <person name="Schnable P.S."/>
            <person name="Li F."/>
            <person name="Zhang H."/>
            <person name="Feng B."/>
            <person name="Zhu X."/>
            <person name="Liu R."/>
            <person name="Schnable J.C."/>
            <person name="Zhu J.-K."/>
            <person name="Zhang H."/>
        </authorList>
    </citation>
    <scope>NUCLEOTIDE SEQUENCE [LARGE SCALE GENOMIC DNA]</scope>
</reference>
<evidence type="ECO:0000256" key="3">
    <source>
        <dbReference type="SAM" id="MobiDB-lite"/>
    </source>
</evidence>
<comment type="caution">
    <text evidence="5">The sequence shown here is derived from an EMBL/GenBank/DDBJ whole genome shotgun (WGS) entry which is preliminary data.</text>
</comment>
<feature type="region of interest" description="Disordered" evidence="3">
    <location>
        <begin position="117"/>
        <end position="140"/>
    </location>
</feature>
<evidence type="ECO:0000313" key="6">
    <source>
        <dbReference type="Proteomes" id="UP000275267"/>
    </source>
</evidence>
<dbReference type="InterPro" id="IPR024752">
    <property type="entry name" value="Myb/SANT-like_dom"/>
</dbReference>
<proteinExistence type="predicted"/>
<name>A0A3L6QPW6_PANMI</name>
<keyword evidence="6" id="KW-1185">Reference proteome</keyword>
<evidence type="ECO:0000256" key="1">
    <source>
        <dbReference type="ARBA" id="ARBA00023015"/>
    </source>
</evidence>
<accession>A0A3L6QPW6</accession>
<feature type="domain" description="Myb/SANT-like" evidence="4">
    <location>
        <begin position="50"/>
        <end position="118"/>
    </location>
</feature>
<keyword evidence="2" id="KW-0804">Transcription</keyword>
<dbReference type="CDD" id="cd14703">
    <property type="entry name" value="bZIP_plant_RF2"/>
    <property type="match status" value="1"/>
</dbReference>